<proteinExistence type="predicted"/>
<dbReference type="STRING" id="2070753.A0A3A2ZK39"/>
<accession>A0A3A2ZK39</accession>
<dbReference type="EMBL" id="MVGC01000156">
    <property type="protein sequence ID" value="RJE22673.1"/>
    <property type="molecule type" value="Genomic_DNA"/>
</dbReference>
<dbReference type="AlphaFoldDB" id="A0A3A2ZK39"/>
<dbReference type="Gene3D" id="3.20.10.10">
    <property type="entry name" value="D-amino Acid Aminotransferase, subunit A, domain 2"/>
    <property type="match status" value="1"/>
</dbReference>
<evidence type="ECO:0000313" key="2">
    <source>
        <dbReference type="Proteomes" id="UP000266188"/>
    </source>
</evidence>
<name>A0A3A2ZK39_9EURO</name>
<dbReference type="InterPro" id="IPR043132">
    <property type="entry name" value="BCAT-like_C"/>
</dbReference>
<dbReference type="OrthoDB" id="5288718at2759"/>
<reference evidence="2" key="1">
    <citation type="submission" date="2017-02" db="EMBL/GenBank/DDBJ databases">
        <authorList>
            <person name="Tafer H."/>
            <person name="Lopandic K."/>
        </authorList>
    </citation>
    <scope>NUCLEOTIDE SEQUENCE [LARGE SCALE GENOMIC DNA]</scope>
    <source>
        <strain evidence="2">CBS 366.77</strain>
    </source>
</reference>
<comment type="caution">
    <text evidence="1">The sequence shown here is derived from an EMBL/GenBank/DDBJ whole genome shotgun (WGS) entry which is preliminary data.</text>
</comment>
<dbReference type="Pfam" id="PF01063">
    <property type="entry name" value="Aminotran_4"/>
    <property type="match status" value="1"/>
</dbReference>
<dbReference type="SUPFAM" id="SSF56752">
    <property type="entry name" value="D-aminoacid aminotransferase-like PLP-dependent enzymes"/>
    <property type="match status" value="1"/>
</dbReference>
<keyword evidence="2" id="KW-1185">Reference proteome</keyword>
<sequence>MTSNDSLSSELFQIISSLRYDPALPGLLSQDAPEISAGFHTSPYYLLPYHQNRLLNAARHFRWEKAVEFLSQDLNTLVQIFDTFLPVKTKPWRLRIVIDRNGTCNVEANPTTPIELLNFLPFQAPSHLNVWRVYVDSVSTVPSAFTTHKTTARDNYTAARVRAGILSPQELAEVLVINPEGQVMEGSITTPYFRPRTSQGQSVEDLDKDIGAKWITPPLSCGGNAGTTRQYALDHGLCTEQVITATELVDGEECWLSNGVRGFVRGVVILNNGKHARHS</sequence>
<protein>
    <recommendedName>
        <fullName evidence="3">Aminodeoxychorismate lyase</fullName>
    </recommendedName>
</protein>
<dbReference type="Proteomes" id="UP000266188">
    <property type="component" value="Unassembled WGS sequence"/>
</dbReference>
<evidence type="ECO:0000313" key="1">
    <source>
        <dbReference type="EMBL" id="RJE22673.1"/>
    </source>
</evidence>
<dbReference type="InterPro" id="IPR036038">
    <property type="entry name" value="Aminotransferase-like"/>
</dbReference>
<dbReference type="Gene3D" id="3.30.470.10">
    <property type="match status" value="1"/>
</dbReference>
<dbReference type="InterPro" id="IPR001544">
    <property type="entry name" value="Aminotrans_IV"/>
</dbReference>
<gene>
    <name evidence="1" type="ORF">PHISCL_04976</name>
</gene>
<evidence type="ECO:0008006" key="3">
    <source>
        <dbReference type="Google" id="ProtNLM"/>
    </source>
</evidence>
<organism evidence="1 2">
    <name type="scientific">Aspergillus sclerotialis</name>
    <dbReference type="NCBI Taxonomy" id="2070753"/>
    <lineage>
        <taxon>Eukaryota</taxon>
        <taxon>Fungi</taxon>
        <taxon>Dikarya</taxon>
        <taxon>Ascomycota</taxon>
        <taxon>Pezizomycotina</taxon>
        <taxon>Eurotiomycetes</taxon>
        <taxon>Eurotiomycetidae</taxon>
        <taxon>Eurotiales</taxon>
        <taxon>Aspergillaceae</taxon>
        <taxon>Aspergillus</taxon>
        <taxon>Aspergillus subgen. Polypaecilum</taxon>
    </lineage>
</organism>
<dbReference type="GO" id="GO:0003824">
    <property type="term" value="F:catalytic activity"/>
    <property type="evidence" value="ECO:0007669"/>
    <property type="project" value="InterPro"/>
</dbReference>
<dbReference type="InterPro" id="IPR043131">
    <property type="entry name" value="BCAT-like_N"/>
</dbReference>